<evidence type="ECO:0000313" key="3">
    <source>
        <dbReference type="EMBL" id="KAK3365826.1"/>
    </source>
</evidence>
<dbReference type="InterPro" id="IPR025676">
    <property type="entry name" value="Clr5_dom"/>
</dbReference>
<evidence type="ECO:0000259" key="2">
    <source>
        <dbReference type="Pfam" id="PF14420"/>
    </source>
</evidence>
<reference evidence="3" key="1">
    <citation type="journal article" date="2023" name="Mol. Phylogenet. Evol.">
        <title>Genome-scale phylogeny and comparative genomics of the fungal order Sordariales.</title>
        <authorList>
            <person name="Hensen N."/>
            <person name="Bonometti L."/>
            <person name="Westerberg I."/>
            <person name="Brannstrom I.O."/>
            <person name="Guillou S."/>
            <person name="Cros-Aarteil S."/>
            <person name="Calhoun S."/>
            <person name="Haridas S."/>
            <person name="Kuo A."/>
            <person name="Mondo S."/>
            <person name="Pangilinan J."/>
            <person name="Riley R."/>
            <person name="LaButti K."/>
            <person name="Andreopoulos B."/>
            <person name="Lipzen A."/>
            <person name="Chen C."/>
            <person name="Yan M."/>
            <person name="Daum C."/>
            <person name="Ng V."/>
            <person name="Clum A."/>
            <person name="Steindorff A."/>
            <person name="Ohm R.A."/>
            <person name="Martin F."/>
            <person name="Silar P."/>
            <person name="Natvig D.O."/>
            <person name="Lalanne C."/>
            <person name="Gautier V."/>
            <person name="Ament-Velasquez S.L."/>
            <person name="Kruys A."/>
            <person name="Hutchinson M.I."/>
            <person name="Powell A.J."/>
            <person name="Barry K."/>
            <person name="Miller A.N."/>
            <person name="Grigoriev I.V."/>
            <person name="Debuchy R."/>
            <person name="Gladieux P."/>
            <person name="Hiltunen Thoren M."/>
            <person name="Johannesson H."/>
        </authorList>
    </citation>
    <scope>NUCLEOTIDE SEQUENCE</scope>
    <source>
        <strain evidence="3">CBS 958.72</strain>
    </source>
</reference>
<protein>
    <recommendedName>
        <fullName evidence="2">Clr5 domain-containing protein</fullName>
    </recommendedName>
</protein>
<name>A0AAE0JWP3_9PEZI</name>
<proteinExistence type="predicted"/>
<evidence type="ECO:0000256" key="1">
    <source>
        <dbReference type="SAM" id="MobiDB-lite"/>
    </source>
</evidence>
<dbReference type="SUPFAM" id="SSF48403">
    <property type="entry name" value="Ankyrin repeat"/>
    <property type="match status" value="1"/>
</dbReference>
<feature type="domain" description="Clr5" evidence="2">
    <location>
        <begin position="55"/>
        <end position="96"/>
    </location>
</feature>
<accession>A0AAE0JWP3</accession>
<dbReference type="Pfam" id="PF14420">
    <property type="entry name" value="Clr5"/>
    <property type="match status" value="1"/>
</dbReference>
<organism evidence="3 4">
    <name type="scientific">Lasiosphaeria ovina</name>
    <dbReference type="NCBI Taxonomy" id="92902"/>
    <lineage>
        <taxon>Eukaryota</taxon>
        <taxon>Fungi</taxon>
        <taxon>Dikarya</taxon>
        <taxon>Ascomycota</taxon>
        <taxon>Pezizomycotina</taxon>
        <taxon>Sordariomycetes</taxon>
        <taxon>Sordariomycetidae</taxon>
        <taxon>Sordariales</taxon>
        <taxon>Lasiosphaeriaceae</taxon>
        <taxon>Lasiosphaeria</taxon>
    </lineage>
</organism>
<reference evidence="3" key="2">
    <citation type="submission" date="2023-06" db="EMBL/GenBank/DDBJ databases">
        <authorList>
            <consortium name="Lawrence Berkeley National Laboratory"/>
            <person name="Haridas S."/>
            <person name="Hensen N."/>
            <person name="Bonometti L."/>
            <person name="Westerberg I."/>
            <person name="Brannstrom I.O."/>
            <person name="Guillou S."/>
            <person name="Cros-Aarteil S."/>
            <person name="Calhoun S."/>
            <person name="Kuo A."/>
            <person name="Mondo S."/>
            <person name="Pangilinan J."/>
            <person name="Riley R."/>
            <person name="Labutti K."/>
            <person name="Andreopoulos B."/>
            <person name="Lipzen A."/>
            <person name="Chen C."/>
            <person name="Yanf M."/>
            <person name="Daum C."/>
            <person name="Ng V."/>
            <person name="Clum A."/>
            <person name="Steindorff A."/>
            <person name="Ohm R."/>
            <person name="Martin F."/>
            <person name="Silar P."/>
            <person name="Natvig D."/>
            <person name="Lalanne C."/>
            <person name="Gautier V."/>
            <person name="Ament-Velasquez S.L."/>
            <person name="Kruys A."/>
            <person name="Hutchinson M.I."/>
            <person name="Powell A.J."/>
            <person name="Barry K."/>
            <person name="Miller A.N."/>
            <person name="Grigoriev I.V."/>
            <person name="Debuchy R."/>
            <person name="Gladieux P."/>
            <person name="Thoren M.H."/>
            <person name="Johannesson H."/>
        </authorList>
    </citation>
    <scope>NUCLEOTIDE SEQUENCE</scope>
    <source>
        <strain evidence="3">CBS 958.72</strain>
    </source>
</reference>
<sequence>MRGQRGQWRTCRMAQIAADSFTKFKAQGGVDNVVWSGLAEGGVRTIEIYSSGKFIRRLYLIEEKSQKDLLKAVNDLGLSATKAQLEYRLKLWNFKKNADERTWLYIENRVGKRKRDGKDSEVIFCGKRMKTSTVEKETYRHRGLTFALHFSSPRLRASQPPGDNDTSTERRATSTSLVSSFLSTELKGQSSSLSKLASTIGIAMPESYPGEHVMRAEIMANSTEPELSRESIMLSIFSASNNLGDLGDDDTWDRTVAGLRQIGAMDAFMEKLFHAAFRRVIKRNPWDDDDVVKDLLEEECEDRPDTTLWAAEEFMSPLQHSLSAGMGYLVQLLLDAGADPNFGPRGEDITSLGVALTSREPEKIHLLLKFGARVNRPTRDGNSLLHMASTEPTFEQSRIRAALYI</sequence>
<gene>
    <name evidence="3" type="ORF">B0T24DRAFT_597583</name>
</gene>
<evidence type="ECO:0000313" key="4">
    <source>
        <dbReference type="Proteomes" id="UP001287356"/>
    </source>
</evidence>
<dbReference type="Gene3D" id="1.25.40.20">
    <property type="entry name" value="Ankyrin repeat-containing domain"/>
    <property type="match status" value="1"/>
</dbReference>
<dbReference type="EMBL" id="JAULSN010000008">
    <property type="protein sequence ID" value="KAK3365826.1"/>
    <property type="molecule type" value="Genomic_DNA"/>
</dbReference>
<dbReference type="AlphaFoldDB" id="A0AAE0JWP3"/>
<comment type="caution">
    <text evidence="3">The sequence shown here is derived from an EMBL/GenBank/DDBJ whole genome shotgun (WGS) entry which is preliminary data.</text>
</comment>
<keyword evidence="4" id="KW-1185">Reference proteome</keyword>
<dbReference type="InterPro" id="IPR036770">
    <property type="entry name" value="Ankyrin_rpt-contain_sf"/>
</dbReference>
<feature type="region of interest" description="Disordered" evidence="1">
    <location>
        <begin position="154"/>
        <end position="176"/>
    </location>
</feature>
<dbReference type="Proteomes" id="UP001287356">
    <property type="component" value="Unassembled WGS sequence"/>
</dbReference>